<evidence type="ECO:0000313" key="2">
    <source>
        <dbReference type="Proteomes" id="UP000828390"/>
    </source>
</evidence>
<organism evidence="1 2">
    <name type="scientific">Dreissena polymorpha</name>
    <name type="common">Zebra mussel</name>
    <name type="synonym">Mytilus polymorpha</name>
    <dbReference type="NCBI Taxonomy" id="45954"/>
    <lineage>
        <taxon>Eukaryota</taxon>
        <taxon>Metazoa</taxon>
        <taxon>Spiralia</taxon>
        <taxon>Lophotrochozoa</taxon>
        <taxon>Mollusca</taxon>
        <taxon>Bivalvia</taxon>
        <taxon>Autobranchia</taxon>
        <taxon>Heteroconchia</taxon>
        <taxon>Euheterodonta</taxon>
        <taxon>Imparidentia</taxon>
        <taxon>Neoheterodontei</taxon>
        <taxon>Myida</taxon>
        <taxon>Dreissenoidea</taxon>
        <taxon>Dreissenidae</taxon>
        <taxon>Dreissena</taxon>
    </lineage>
</organism>
<dbReference type="Proteomes" id="UP000828390">
    <property type="component" value="Unassembled WGS sequence"/>
</dbReference>
<dbReference type="EMBL" id="JAIWYP010000012">
    <property type="protein sequence ID" value="KAH3727764.1"/>
    <property type="molecule type" value="Genomic_DNA"/>
</dbReference>
<reference evidence="1" key="2">
    <citation type="submission" date="2020-11" db="EMBL/GenBank/DDBJ databases">
        <authorList>
            <person name="McCartney M.A."/>
            <person name="Auch B."/>
            <person name="Kono T."/>
            <person name="Mallez S."/>
            <person name="Becker A."/>
            <person name="Gohl D.M."/>
            <person name="Silverstein K.A.T."/>
            <person name="Koren S."/>
            <person name="Bechman K.B."/>
            <person name="Herman A."/>
            <person name="Abrahante J.E."/>
            <person name="Garbe J."/>
        </authorList>
    </citation>
    <scope>NUCLEOTIDE SEQUENCE</scope>
    <source>
        <strain evidence="1">Duluth1</strain>
        <tissue evidence="1">Whole animal</tissue>
    </source>
</reference>
<reference evidence="1" key="1">
    <citation type="journal article" date="2019" name="bioRxiv">
        <title>The Genome of the Zebra Mussel, Dreissena polymorpha: A Resource for Invasive Species Research.</title>
        <authorList>
            <person name="McCartney M.A."/>
            <person name="Auch B."/>
            <person name="Kono T."/>
            <person name="Mallez S."/>
            <person name="Zhang Y."/>
            <person name="Obille A."/>
            <person name="Becker A."/>
            <person name="Abrahante J.E."/>
            <person name="Garbe J."/>
            <person name="Badalamenti J.P."/>
            <person name="Herman A."/>
            <person name="Mangelson H."/>
            <person name="Liachko I."/>
            <person name="Sullivan S."/>
            <person name="Sone E.D."/>
            <person name="Koren S."/>
            <person name="Silverstein K.A.T."/>
            <person name="Beckman K.B."/>
            <person name="Gohl D.M."/>
        </authorList>
    </citation>
    <scope>NUCLEOTIDE SEQUENCE</scope>
    <source>
        <strain evidence="1">Duluth1</strain>
        <tissue evidence="1">Whole animal</tissue>
    </source>
</reference>
<dbReference type="AlphaFoldDB" id="A0A9D4HQI7"/>
<accession>A0A9D4HQI7</accession>
<sequence>MAVNRGLLVLVVLIFGRPGARSLGGFLFGSVLAGLCLNMEGTKLNFLDLVDGVSK</sequence>
<comment type="caution">
    <text evidence="1">The sequence shown here is derived from an EMBL/GenBank/DDBJ whole genome shotgun (WGS) entry which is preliminary data.</text>
</comment>
<gene>
    <name evidence="1" type="ORF">DPMN_053708</name>
</gene>
<evidence type="ECO:0000313" key="1">
    <source>
        <dbReference type="EMBL" id="KAH3727764.1"/>
    </source>
</evidence>
<keyword evidence="2" id="KW-1185">Reference proteome</keyword>
<proteinExistence type="predicted"/>
<protein>
    <submittedName>
        <fullName evidence="1">Uncharacterized protein</fullName>
    </submittedName>
</protein>
<name>A0A9D4HQI7_DREPO</name>